<reference evidence="14 15" key="1">
    <citation type="submission" date="2023-03" db="EMBL/GenBank/DDBJ databases">
        <title>Novel Species.</title>
        <authorList>
            <person name="Ma S."/>
        </authorList>
    </citation>
    <scope>NUCLEOTIDE SEQUENCE [LARGE SCALE GENOMIC DNA]</scope>
    <source>
        <strain evidence="14 15">LIND6LT2</strain>
    </source>
</reference>
<evidence type="ECO:0000256" key="11">
    <source>
        <dbReference type="ARBA" id="ARBA00049558"/>
    </source>
</evidence>
<accession>A0ABZ2Y215</accession>
<dbReference type="PANTHER" id="PTHR11644">
    <property type="entry name" value="CYTIDINE DEAMINASE"/>
    <property type="match status" value="1"/>
</dbReference>
<evidence type="ECO:0000259" key="13">
    <source>
        <dbReference type="PROSITE" id="PS51747"/>
    </source>
</evidence>
<evidence type="ECO:0000256" key="2">
    <source>
        <dbReference type="ARBA" id="ARBA00003949"/>
    </source>
</evidence>
<organism evidence="14 15">
    <name type="scientific">Defluviitalea saccharophila</name>
    <dbReference type="NCBI Taxonomy" id="879970"/>
    <lineage>
        <taxon>Bacteria</taxon>
        <taxon>Bacillati</taxon>
        <taxon>Bacillota</taxon>
        <taxon>Clostridia</taxon>
        <taxon>Lachnospirales</taxon>
        <taxon>Defluviitaleaceae</taxon>
        <taxon>Defluviitalea</taxon>
    </lineage>
</organism>
<dbReference type="CDD" id="cd01283">
    <property type="entry name" value="cytidine_deaminase"/>
    <property type="match status" value="1"/>
</dbReference>
<evidence type="ECO:0000256" key="8">
    <source>
        <dbReference type="ARBA" id="ARBA00022833"/>
    </source>
</evidence>
<evidence type="ECO:0000256" key="1">
    <source>
        <dbReference type="ARBA" id="ARBA00001947"/>
    </source>
</evidence>
<dbReference type="SUPFAM" id="SSF53927">
    <property type="entry name" value="Cytidine deaminase-like"/>
    <property type="match status" value="1"/>
</dbReference>
<dbReference type="Proteomes" id="UP001486565">
    <property type="component" value="Chromosome"/>
</dbReference>
<keyword evidence="8 12" id="KW-0862">Zinc</keyword>
<protein>
    <recommendedName>
        <fullName evidence="5 12">Cytidine deaminase</fullName>
        <ecNumber evidence="4 12">3.5.4.5</ecNumber>
    </recommendedName>
    <alternativeName>
        <fullName evidence="9 12">Cytidine aminohydrolase</fullName>
    </alternativeName>
</protein>
<dbReference type="InterPro" id="IPR016193">
    <property type="entry name" value="Cytidine_deaminase-like"/>
</dbReference>
<dbReference type="NCBIfam" id="NF004064">
    <property type="entry name" value="PRK05578.1"/>
    <property type="match status" value="1"/>
</dbReference>
<dbReference type="Pfam" id="PF00383">
    <property type="entry name" value="dCMP_cyt_deam_1"/>
    <property type="match status" value="1"/>
</dbReference>
<dbReference type="RefSeq" id="WP_341876295.1">
    <property type="nucleotide sequence ID" value="NZ_CP121687.1"/>
</dbReference>
<name>A0ABZ2Y215_9FIRM</name>
<evidence type="ECO:0000256" key="6">
    <source>
        <dbReference type="ARBA" id="ARBA00022723"/>
    </source>
</evidence>
<dbReference type="EC" id="3.5.4.5" evidence="4 12"/>
<comment type="catalytic activity">
    <reaction evidence="10 12">
        <text>2'-deoxycytidine + H2O + H(+) = 2'-deoxyuridine + NH4(+)</text>
        <dbReference type="Rhea" id="RHEA:13433"/>
        <dbReference type="ChEBI" id="CHEBI:15377"/>
        <dbReference type="ChEBI" id="CHEBI:15378"/>
        <dbReference type="ChEBI" id="CHEBI:15698"/>
        <dbReference type="ChEBI" id="CHEBI:16450"/>
        <dbReference type="ChEBI" id="CHEBI:28938"/>
        <dbReference type="EC" id="3.5.4.5"/>
    </reaction>
</comment>
<comment type="cofactor">
    <cofactor evidence="1 12">
        <name>Zn(2+)</name>
        <dbReference type="ChEBI" id="CHEBI:29105"/>
    </cofactor>
</comment>
<comment type="function">
    <text evidence="2 12">This enzyme scavenges exogenous and endogenous cytidine and 2'-deoxycytidine for UMP synthesis.</text>
</comment>
<evidence type="ECO:0000256" key="4">
    <source>
        <dbReference type="ARBA" id="ARBA00012783"/>
    </source>
</evidence>
<evidence type="ECO:0000256" key="7">
    <source>
        <dbReference type="ARBA" id="ARBA00022801"/>
    </source>
</evidence>
<comment type="similarity">
    <text evidence="3 12">Belongs to the cytidine and deoxycytidylate deaminase family.</text>
</comment>
<evidence type="ECO:0000313" key="14">
    <source>
        <dbReference type="EMBL" id="WZL69299.1"/>
    </source>
</evidence>
<sequence length="140" mass="15408">MADYKELIEKAFQAREKSYSPYSKFKVGAALLGSNGKIYLGCNIENASFTPTNCAERTAFFKAVSEGQMDFEAIAIVGGPASVNKGEGDYCAPCGVCRQVMAEFCDPKRFKVILAKSETEYKEYLLEEILPLSFTKAALQ</sequence>
<dbReference type="InterPro" id="IPR050202">
    <property type="entry name" value="Cyt/Deoxycyt_deaminase"/>
</dbReference>
<dbReference type="NCBIfam" id="TIGR01354">
    <property type="entry name" value="cyt_deam_tetra"/>
    <property type="match status" value="1"/>
</dbReference>
<evidence type="ECO:0000313" key="15">
    <source>
        <dbReference type="Proteomes" id="UP001486565"/>
    </source>
</evidence>
<evidence type="ECO:0000256" key="9">
    <source>
        <dbReference type="ARBA" id="ARBA00032005"/>
    </source>
</evidence>
<comment type="catalytic activity">
    <reaction evidence="11 12">
        <text>cytidine + H2O + H(+) = uridine + NH4(+)</text>
        <dbReference type="Rhea" id="RHEA:16069"/>
        <dbReference type="ChEBI" id="CHEBI:15377"/>
        <dbReference type="ChEBI" id="CHEBI:15378"/>
        <dbReference type="ChEBI" id="CHEBI:16704"/>
        <dbReference type="ChEBI" id="CHEBI:17562"/>
        <dbReference type="ChEBI" id="CHEBI:28938"/>
        <dbReference type="EC" id="3.5.4.5"/>
    </reaction>
</comment>
<dbReference type="PROSITE" id="PS51747">
    <property type="entry name" value="CYT_DCMP_DEAMINASES_2"/>
    <property type="match status" value="1"/>
</dbReference>
<dbReference type="PANTHER" id="PTHR11644:SF2">
    <property type="entry name" value="CYTIDINE DEAMINASE"/>
    <property type="match status" value="1"/>
</dbReference>
<dbReference type="InterPro" id="IPR006262">
    <property type="entry name" value="Cyt_deam_tetra"/>
</dbReference>
<keyword evidence="15" id="KW-1185">Reference proteome</keyword>
<evidence type="ECO:0000256" key="5">
    <source>
        <dbReference type="ARBA" id="ARBA00018266"/>
    </source>
</evidence>
<keyword evidence="6 12" id="KW-0479">Metal-binding</keyword>
<evidence type="ECO:0000256" key="3">
    <source>
        <dbReference type="ARBA" id="ARBA00006576"/>
    </source>
</evidence>
<proteinExistence type="inferred from homology"/>
<evidence type="ECO:0000256" key="10">
    <source>
        <dbReference type="ARBA" id="ARBA00049252"/>
    </source>
</evidence>
<keyword evidence="7 12" id="KW-0378">Hydrolase</keyword>
<dbReference type="Gene3D" id="3.40.140.10">
    <property type="entry name" value="Cytidine Deaminase, domain 2"/>
    <property type="match status" value="1"/>
</dbReference>
<dbReference type="GO" id="GO:0004126">
    <property type="term" value="F:cytidine deaminase activity"/>
    <property type="evidence" value="ECO:0007669"/>
    <property type="project" value="UniProtKB-EC"/>
</dbReference>
<feature type="domain" description="CMP/dCMP-type deaminase" evidence="13">
    <location>
        <begin position="2"/>
        <end position="137"/>
    </location>
</feature>
<evidence type="ECO:0000256" key="12">
    <source>
        <dbReference type="RuleBase" id="RU364006"/>
    </source>
</evidence>
<dbReference type="InterPro" id="IPR002125">
    <property type="entry name" value="CMP_dCMP_dom"/>
</dbReference>
<dbReference type="EMBL" id="CP121687">
    <property type="protein sequence ID" value="WZL69299.1"/>
    <property type="molecule type" value="Genomic_DNA"/>
</dbReference>
<gene>
    <name evidence="14" type="ORF">QBE51_10910</name>
</gene>